<comment type="caution">
    <text evidence="5">The sequence shown here is derived from an EMBL/GenBank/DDBJ whole genome shotgun (WGS) entry which is preliminary data.</text>
</comment>
<dbReference type="InterPro" id="IPR001547">
    <property type="entry name" value="Glyco_hydro_5"/>
</dbReference>
<organism evidence="5 6">
    <name type="scientific">Candidatus Mediterraneibacter faecavium</name>
    <dbReference type="NCBI Taxonomy" id="2838668"/>
    <lineage>
        <taxon>Bacteria</taxon>
        <taxon>Bacillati</taxon>
        <taxon>Bacillota</taxon>
        <taxon>Clostridia</taxon>
        <taxon>Lachnospirales</taxon>
        <taxon>Lachnospiraceae</taxon>
        <taxon>Mediterraneibacter</taxon>
    </lineage>
</organism>
<dbReference type="SUPFAM" id="SSF51445">
    <property type="entry name" value="(Trans)glycosidases"/>
    <property type="match status" value="1"/>
</dbReference>
<dbReference type="InterPro" id="IPR017853">
    <property type="entry name" value="GH"/>
</dbReference>
<accession>A0A9D2Q7A2</accession>
<dbReference type="PANTHER" id="PTHR31297:SF38">
    <property type="entry name" value="X8 DOMAIN-CONTAINING PROTEIN"/>
    <property type="match status" value="1"/>
</dbReference>
<evidence type="ECO:0000256" key="1">
    <source>
        <dbReference type="ARBA" id="ARBA00022801"/>
    </source>
</evidence>
<dbReference type="GO" id="GO:0005576">
    <property type="term" value="C:extracellular region"/>
    <property type="evidence" value="ECO:0007669"/>
    <property type="project" value="TreeGrafter"/>
</dbReference>
<keyword evidence="1 3" id="KW-0378">Hydrolase</keyword>
<dbReference type="GO" id="GO:0009986">
    <property type="term" value="C:cell surface"/>
    <property type="evidence" value="ECO:0007669"/>
    <property type="project" value="TreeGrafter"/>
</dbReference>
<evidence type="ECO:0000256" key="3">
    <source>
        <dbReference type="RuleBase" id="RU361153"/>
    </source>
</evidence>
<dbReference type="Pfam" id="PF00150">
    <property type="entry name" value="Cellulase"/>
    <property type="match status" value="1"/>
</dbReference>
<comment type="similarity">
    <text evidence="3">Belongs to the glycosyl hydrolase 5 (cellulase A) family.</text>
</comment>
<dbReference type="Gene3D" id="3.20.20.80">
    <property type="entry name" value="Glycosidases"/>
    <property type="match status" value="1"/>
</dbReference>
<reference evidence="5" key="1">
    <citation type="journal article" date="2021" name="PeerJ">
        <title>Extensive microbial diversity within the chicken gut microbiome revealed by metagenomics and culture.</title>
        <authorList>
            <person name="Gilroy R."/>
            <person name="Ravi A."/>
            <person name="Getino M."/>
            <person name="Pursley I."/>
            <person name="Horton D.L."/>
            <person name="Alikhan N.F."/>
            <person name="Baker D."/>
            <person name="Gharbi K."/>
            <person name="Hall N."/>
            <person name="Watson M."/>
            <person name="Adriaenssens E.M."/>
            <person name="Foster-Nyarko E."/>
            <person name="Jarju S."/>
            <person name="Secka A."/>
            <person name="Antonio M."/>
            <person name="Oren A."/>
            <person name="Chaudhuri R.R."/>
            <person name="La Ragione R."/>
            <person name="Hildebrand F."/>
            <person name="Pallen M.J."/>
        </authorList>
    </citation>
    <scope>NUCLEOTIDE SEQUENCE</scope>
    <source>
        <strain evidence="5">CHK196-7946</strain>
    </source>
</reference>
<proteinExistence type="inferred from homology"/>
<feature type="domain" description="Glycoside hydrolase family 5" evidence="4">
    <location>
        <begin position="56"/>
        <end position="308"/>
    </location>
</feature>
<dbReference type="InterPro" id="IPR050386">
    <property type="entry name" value="Glycosyl_hydrolase_5"/>
</dbReference>
<dbReference type="AlphaFoldDB" id="A0A9D2Q7A2"/>
<dbReference type="EMBL" id="DWVY01000019">
    <property type="protein sequence ID" value="HJC74208.1"/>
    <property type="molecule type" value="Genomic_DNA"/>
</dbReference>
<dbReference type="GO" id="GO:0009251">
    <property type="term" value="P:glucan catabolic process"/>
    <property type="evidence" value="ECO:0007669"/>
    <property type="project" value="TreeGrafter"/>
</dbReference>
<evidence type="ECO:0000313" key="5">
    <source>
        <dbReference type="EMBL" id="HJC74208.1"/>
    </source>
</evidence>
<dbReference type="PANTHER" id="PTHR31297">
    <property type="entry name" value="GLUCAN ENDO-1,6-BETA-GLUCOSIDASE B"/>
    <property type="match status" value="1"/>
</dbReference>
<name>A0A9D2Q7A2_9FIRM</name>
<dbReference type="GO" id="GO:0008422">
    <property type="term" value="F:beta-glucosidase activity"/>
    <property type="evidence" value="ECO:0007669"/>
    <property type="project" value="TreeGrafter"/>
</dbReference>
<evidence type="ECO:0000313" key="6">
    <source>
        <dbReference type="Proteomes" id="UP000823902"/>
    </source>
</evidence>
<evidence type="ECO:0000259" key="4">
    <source>
        <dbReference type="Pfam" id="PF00150"/>
    </source>
</evidence>
<dbReference type="Proteomes" id="UP000823902">
    <property type="component" value="Unassembled WGS sequence"/>
</dbReference>
<protein>
    <submittedName>
        <fullName evidence="5">Cellulase family glycosylhydrolase</fullName>
    </submittedName>
</protein>
<sequence>MEKINGTNLGNWLVLEKWMCDLVFHGTDAEDETWLARLLPPEELAARMKEHRETYVAEEDFRNIASHGLNLVRIPVPYFIFGDRPPFTGCIEYLDRAFHWAEKYGLKVLIDLHTVPGSQNGYDNGGITGVCKWCTDRKEVDFALSVLERLAERYASHPALFGIEVLNEPISFSVYMTAPSTGKARDKEEAKGSGYVPMRCLKPFYKKAYQVLRKYLSEDKVIVFHDGFRLGRWGNFFQKENMKNVMLDTHIYIFAMENFIPFRSMWIYRLYTAFNTWLLRRASRYTPVVVGEWCIANRKAQNLYSVPGKEDECRKIFREVGKMQLKAWNTSAGQIYWNYQLLRDQAAPLDEVWKNGWDLNRCWKNDWLG</sequence>
<gene>
    <name evidence="5" type="ORF">H9697_04575</name>
</gene>
<evidence type="ECO:0000256" key="2">
    <source>
        <dbReference type="ARBA" id="ARBA00023295"/>
    </source>
</evidence>
<keyword evidence="2 3" id="KW-0326">Glycosidase</keyword>
<reference evidence="5" key="2">
    <citation type="submission" date="2021-04" db="EMBL/GenBank/DDBJ databases">
        <authorList>
            <person name="Gilroy R."/>
        </authorList>
    </citation>
    <scope>NUCLEOTIDE SEQUENCE</scope>
    <source>
        <strain evidence="5">CHK196-7946</strain>
    </source>
</reference>